<proteinExistence type="predicted"/>
<feature type="region of interest" description="Disordered" evidence="1">
    <location>
        <begin position="97"/>
        <end position="132"/>
    </location>
</feature>
<evidence type="ECO:0000313" key="3">
    <source>
        <dbReference type="Proteomes" id="UP000799640"/>
    </source>
</evidence>
<organism evidence="2 3">
    <name type="scientific">Trichodelitschia bisporula</name>
    <dbReference type="NCBI Taxonomy" id="703511"/>
    <lineage>
        <taxon>Eukaryota</taxon>
        <taxon>Fungi</taxon>
        <taxon>Dikarya</taxon>
        <taxon>Ascomycota</taxon>
        <taxon>Pezizomycotina</taxon>
        <taxon>Dothideomycetes</taxon>
        <taxon>Dothideomycetes incertae sedis</taxon>
        <taxon>Phaeotrichales</taxon>
        <taxon>Phaeotrichaceae</taxon>
        <taxon>Trichodelitschia</taxon>
    </lineage>
</organism>
<sequence>MGGRAVPICVGGRRNSNPRTRQTQQSVEARCVVRGVRHEQRKKQQSLLHQVDDGKVLVKSVPGFASQCHSHGPHVVASVPSASHCHNHAPQVLASVTMRTPPPLPSPEHSRPSAHKTTYPPEPHEKGQNPICPASAHSIITQAMRRWAVLVTRPLSNPRGWLHVVLIA</sequence>
<gene>
    <name evidence="2" type="ORF">EJ06DRAFT_379734</name>
</gene>
<name>A0A6G1HYR4_9PEZI</name>
<evidence type="ECO:0000313" key="2">
    <source>
        <dbReference type="EMBL" id="KAF2401152.1"/>
    </source>
</evidence>
<protein>
    <submittedName>
        <fullName evidence="2">Uncharacterized protein</fullName>
    </submittedName>
</protein>
<reference evidence="2" key="1">
    <citation type="journal article" date="2020" name="Stud. Mycol.">
        <title>101 Dothideomycetes genomes: a test case for predicting lifestyles and emergence of pathogens.</title>
        <authorList>
            <person name="Haridas S."/>
            <person name="Albert R."/>
            <person name="Binder M."/>
            <person name="Bloem J."/>
            <person name="Labutti K."/>
            <person name="Salamov A."/>
            <person name="Andreopoulos B."/>
            <person name="Baker S."/>
            <person name="Barry K."/>
            <person name="Bills G."/>
            <person name="Bluhm B."/>
            <person name="Cannon C."/>
            <person name="Castanera R."/>
            <person name="Culley D."/>
            <person name="Daum C."/>
            <person name="Ezra D."/>
            <person name="Gonzalez J."/>
            <person name="Henrissat B."/>
            <person name="Kuo A."/>
            <person name="Liang C."/>
            <person name="Lipzen A."/>
            <person name="Lutzoni F."/>
            <person name="Magnuson J."/>
            <person name="Mondo S."/>
            <person name="Nolan M."/>
            <person name="Ohm R."/>
            <person name="Pangilinan J."/>
            <person name="Park H.-J."/>
            <person name="Ramirez L."/>
            <person name="Alfaro M."/>
            <person name="Sun H."/>
            <person name="Tritt A."/>
            <person name="Yoshinaga Y."/>
            <person name="Zwiers L.-H."/>
            <person name="Turgeon B."/>
            <person name="Goodwin S."/>
            <person name="Spatafora J."/>
            <person name="Crous P."/>
            <person name="Grigoriev I."/>
        </authorList>
    </citation>
    <scope>NUCLEOTIDE SEQUENCE</scope>
    <source>
        <strain evidence="2">CBS 262.69</strain>
    </source>
</reference>
<dbReference type="EMBL" id="ML996693">
    <property type="protein sequence ID" value="KAF2401152.1"/>
    <property type="molecule type" value="Genomic_DNA"/>
</dbReference>
<dbReference type="Proteomes" id="UP000799640">
    <property type="component" value="Unassembled WGS sequence"/>
</dbReference>
<keyword evidence="3" id="KW-1185">Reference proteome</keyword>
<dbReference type="AlphaFoldDB" id="A0A6G1HYR4"/>
<accession>A0A6G1HYR4</accession>
<evidence type="ECO:0000256" key="1">
    <source>
        <dbReference type="SAM" id="MobiDB-lite"/>
    </source>
</evidence>